<gene>
    <name evidence="2" type="ORF">g.50924</name>
</gene>
<protein>
    <submittedName>
        <fullName evidence="2">Uncharacterized protein</fullName>
    </submittedName>
</protein>
<sequence length="107" mass="12206">DRSSPSGQSDQTSSGRAPDNMGMATIQTRHYVADKNDLIMPRTYQSVLMHENGTRKMTPKHKGLDLYTNGNLADGEETSSERSTQLSEEQFRCWEYMLEQNTQLLFD</sequence>
<feature type="region of interest" description="Disordered" evidence="1">
    <location>
        <begin position="1"/>
        <end position="23"/>
    </location>
</feature>
<dbReference type="EMBL" id="GEBQ01003073">
    <property type="protein sequence ID" value="JAT36904.1"/>
    <property type="molecule type" value="Transcribed_RNA"/>
</dbReference>
<feature type="compositionally biased region" description="Low complexity" evidence="1">
    <location>
        <begin position="1"/>
        <end position="15"/>
    </location>
</feature>
<feature type="non-terminal residue" evidence="2">
    <location>
        <position position="107"/>
    </location>
</feature>
<accession>A0A1B6MLU3</accession>
<evidence type="ECO:0000313" key="2">
    <source>
        <dbReference type="EMBL" id="JAT36904.1"/>
    </source>
</evidence>
<name>A0A1B6MLU3_9HEMI</name>
<reference evidence="2" key="1">
    <citation type="submission" date="2015-11" db="EMBL/GenBank/DDBJ databases">
        <title>De novo transcriptome assembly of four potential Pierce s Disease insect vectors from Arizona vineyards.</title>
        <authorList>
            <person name="Tassone E.E."/>
        </authorList>
    </citation>
    <scope>NUCLEOTIDE SEQUENCE</scope>
</reference>
<evidence type="ECO:0000256" key="1">
    <source>
        <dbReference type="SAM" id="MobiDB-lite"/>
    </source>
</evidence>
<proteinExistence type="predicted"/>
<dbReference type="AlphaFoldDB" id="A0A1B6MLU3"/>
<organism evidence="2">
    <name type="scientific">Graphocephala atropunctata</name>
    <dbReference type="NCBI Taxonomy" id="36148"/>
    <lineage>
        <taxon>Eukaryota</taxon>
        <taxon>Metazoa</taxon>
        <taxon>Ecdysozoa</taxon>
        <taxon>Arthropoda</taxon>
        <taxon>Hexapoda</taxon>
        <taxon>Insecta</taxon>
        <taxon>Pterygota</taxon>
        <taxon>Neoptera</taxon>
        <taxon>Paraneoptera</taxon>
        <taxon>Hemiptera</taxon>
        <taxon>Auchenorrhyncha</taxon>
        <taxon>Membracoidea</taxon>
        <taxon>Cicadellidae</taxon>
        <taxon>Cicadellinae</taxon>
        <taxon>Cicadellini</taxon>
        <taxon>Graphocephala</taxon>
    </lineage>
</organism>
<feature type="non-terminal residue" evidence="2">
    <location>
        <position position="1"/>
    </location>
</feature>